<dbReference type="InterPro" id="IPR050098">
    <property type="entry name" value="TFPI/VKTCI-like"/>
</dbReference>
<accession>A0A564YYE6</accession>
<dbReference type="SMART" id="SM00131">
    <property type="entry name" value="KU"/>
    <property type="match status" value="1"/>
</dbReference>
<gene>
    <name evidence="4" type="ORF">WMSIL1_LOCUS10635</name>
</gene>
<dbReference type="Gene3D" id="4.10.410.10">
    <property type="entry name" value="Pancreatic trypsin inhibitor Kunitz domain"/>
    <property type="match status" value="1"/>
</dbReference>
<dbReference type="PRINTS" id="PR00759">
    <property type="entry name" value="BASICPTASE"/>
</dbReference>
<evidence type="ECO:0000313" key="5">
    <source>
        <dbReference type="Proteomes" id="UP000321570"/>
    </source>
</evidence>
<dbReference type="AlphaFoldDB" id="A0A564YYE6"/>
<dbReference type="InterPro" id="IPR002223">
    <property type="entry name" value="Kunitz_BPTI"/>
</dbReference>
<keyword evidence="2" id="KW-0732">Signal</keyword>
<feature type="domain" description="BPTI/Kunitz inhibitor" evidence="3">
    <location>
        <begin position="23"/>
        <end position="73"/>
    </location>
</feature>
<reference evidence="4 5" key="1">
    <citation type="submission" date="2019-07" db="EMBL/GenBank/DDBJ databases">
        <authorList>
            <person name="Jastrzebski P J."/>
            <person name="Paukszto L."/>
            <person name="Jastrzebski P J."/>
        </authorList>
    </citation>
    <scope>NUCLEOTIDE SEQUENCE [LARGE SCALE GENOMIC DNA]</scope>
    <source>
        <strain evidence="4 5">WMS-il1</strain>
    </source>
</reference>
<dbReference type="GO" id="GO:0004867">
    <property type="term" value="F:serine-type endopeptidase inhibitor activity"/>
    <property type="evidence" value="ECO:0007669"/>
    <property type="project" value="InterPro"/>
</dbReference>
<feature type="signal peptide" evidence="2">
    <location>
        <begin position="1"/>
        <end position="16"/>
    </location>
</feature>
<organism evidence="4 5">
    <name type="scientific">Hymenolepis diminuta</name>
    <name type="common">Rat tapeworm</name>
    <dbReference type="NCBI Taxonomy" id="6216"/>
    <lineage>
        <taxon>Eukaryota</taxon>
        <taxon>Metazoa</taxon>
        <taxon>Spiralia</taxon>
        <taxon>Lophotrochozoa</taxon>
        <taxon>Platyhelminthes</taxon>
        <taxon>Cestoda</taxon>
        <taxon>Eucestoda</taxon>
        <taxon>Cyclophyllidea</taxon>
        <taxon>Hymenolepididae</taxon>
        <taxon>Hymenolepis</taxon>
    </lineage>
</organism>
<dbReference type="Pfam" id="PF00014">
    <property type="entry name" value="Kunitz_BPTI"/>
    <property type="match status" value="1"/>
</dbReference>
<evidence type="ECO:0000256" key="2">
    <source>
        <dbReference type="SAM" id="SignalP"/>
    </source>
</evidence>
<proteinExistence type="predicted"/>
<dbReference type="Proteomes" id="UP000321570">
    <property type="component" value="Unassembled WGS sequence"/>
</dbReference>
<protein>
    <recommendedName>
        <fullName evidence="3">BPTI/Kunitz inhibitor domain-containing protein</fullName>
    </recommendedName>
</protein>
<dbReference type="InterPro" id="IPR036880">
    <property type="entry name" value="Kunitz_BPTI_sf"/>
</dbReference>
<dbReference type="CDD" id="cd00109">
    <property type="entry name" value="Kunitz-type"/>
    <property type="match status" value="1"/>
</dbReference>
<evidence type="ECO:0000259" key="3">
    <source>
        <dbReference type="PROSITE" id="PS50279"/>
    </source>
</evidence>
<dbReference type="EMBL" id="CABIJS010000455">
    <property type="protein sequence ID" value="VUZ52039.1"/>
    <property type="molecule type" value="Genomic_DNA"/>
</dbReference>
<dbReference type="PROSITE" id="PS50279">
    <property type="entry name" value="BPTI_KUNITZ_2"/>
    <property type="match status" value="1"/>
</dbReference>
<dbReference type="FunFam" id="4.10.410.10:FF:000004">
    <property type="entry name" value="Tissue factor pathway inhibitor"/>
    <property type="match status" value="1"/>
</dbReference>
<dbReference type="InterPro" id="IPR020901">
    <property type="entry name" value="Prtase_inh_Kunz-CS"/>
</dbReference>
<dbReference type="PROSITE" id="PS00280">
    <property type="entry name" value="BPTI_KUNITZ_1"/>
    <property type="match status" value="1"/>
</dbReference>
<keyword evidence="5" id="KW-1185">Reference proteome</keyword>
<keyword evidence="1" id="KW-1015">Disulfide bond</keyword>
<sequence>MLKIIVILSTIALCKAMFMHPACSEPRDPGPCRAYVPAYYYDPYSNSCQEFIYGGCGGNRNRFYSYHACNLLCKRSQAPWILRPVGESGNDWDNFYNGERK</sequence>
<dbReference type="PANTHER" id="PTHR10083">
    <property type="entry name" value="KUNITZ-TYPE PROTEASE INHIBITOR-RELATED"/>
    <property type="match status" value="1"/>
</dbReference>
<evidence type="ECO:0000256" key="1">
    <source>
        <dbReference type="ARBA" id="ARBA00023157"/>
    </source>
</evidence>
<feature type="chain" id="PRO_5021808681" description="BPTI/Kunitz inhibitor domain-containing protein" evidence="2">
    <location>
        <begin position="17"/>
        <end position="101"/>
    </location>
</feature>
<evidence type="ECO:0000313" key="4">
    <source>
        <dbReference type="EMBL" id="VUZ52039.1"/>
    </source>
</evidence>
<dbReference type="SUPFAM" id="SSF57362">
    <property type="entry name" value="BPTI-like"/>
    <property type="match status" value="1"/>
</dbReference>
<name>A0A564YYE6_HYMDI</name>